<organism evidence="9 10">
    <name type="scientific">Candidatus Enterousia excrementavium</name>
    <dbReference type="NCBI Taxonomy" id="2840789"/>
    <lineage>
        <taxon>Bacteria</taxon>
        <taxon>Pseudomonadati</taxon>
        <taxon>Pseudomonadota</taxon>
        <taxon>Alphaproteobacteria</taxon>
        <taxon>Candidatus Enterousia</taxon>
    </lineage>
</organism>
<name>A0A940DFV0_9PROT</name>
<sequence>MKKILVVLAVLVPSVSVAAQDESCRTMTTVPDGELTLQQVIELGLCRNPETAAAYLSLESARFNKNAGYSQYLPSVSASASASMPYRNNEFADWSYGASISASYLIFDFGKRLSDVNQLIDTWRATGFDYSESVQNYVYSVIGAYYALLNADADVFTARAVQQVSQTAKDMADTKYKAGVVAKADVLKAEVTLASSNLDLERAKNNREIAKGTLLAKLSFPADQDIQIADMPAEFGSESENKSIDELIEIARERRPDLLRATANKDAAWHRRNSTFLSTLPTISASGSLSWNNTPSDVYNAGSDQLSGSIGIRASMPIFTGFSNFYNSRAAQVNYERAIEQERQTTDNAMLDVFSAYQNYKTAQTVLTQTEALLESAKETENVTAGMYKVGKATMLDWQQALADLADAHKQNNAAKYDLFTKRAALALAIGDIKDGLIEDEGESTDE</sequence>
<dbReference type="PANTHER" id="PTHR30026:SF20">
    <property type="entry name" value="OUTER MEMBRANE PROTEIN TOLC"/>
    <property type="match status" value="1"/>
</dbReference>
<keyword evidence="4" id="KW-0812">Transmembrane</keyword>
<keyword evidence="6 7" id="KW-0998">Cell outer membrane</keyword>
<feature type="signal peptide" evidence="8">
    <location>
        <begin position="1"/>
        <end position="18"/>
    </location>
</feature>
<dbReference type="PANTHER" id="PTHR30026">
    <property type="entry name" value="OUTER MEMBRANE PROTEIN TOLC"/>
    <property type="match status" value="1"/>
</dbReference>
<keyword evidence="5 7" id="KW-0472">Membrane</keyword>
<keyword evidence="8" id="KW-0732">Signal</keyword>
<feature type="chain" id="PRO_5037672921" description="Protein CyaE" evidence="8">
    <location>
        <begin position="19"/>
        <end position="447"/>
    </location>
</feature>
<dbReference type="PIRSF" id="PIRSF001892">
    <property type="entry name" value="CyaE"/>
    <property type="match status" value="1"/>
</dbReference>
<dbReference type="Gene3D" id="1.20.1600.10">
    <property type="entry name" value="Outer membrane efflux proteins (OEP)"/>
    <property type="match status" value="1"/>
</dbReference>
<protein>
    <recommendedName>
        <fullName evidence="7">Protein CyaE</fullName>
    </recommendedName>
</protein>
<evidence type="ECO:0000256" key="5">
    <source>
        <dbReference type="ARBA" id="ARBA00023136"/>
    </source>
</evidence>
<evidence type="ECO:0000313" key="9">
    <source>
        <dbReference type="EMBL" id="MBO8407339.1"/>
    </source>
</evidence>
<keyword evidence="7" id="KW-0354">Hemolysis</keyword>
<dbReference type="InterPro" id="IPR051906">
    <property type="entry name" value="TolC-like"/>
</dbReference>
<dbReference type="GO" id="GO:0031640">
    <property type="term" value="P:killing of cells of another organism"/>
    <property type="evidence" value="ECO:0007669"/>
    <property type="project" value="UniProtKB-KW"/>
</dbReference>
<evidence type="ECO:0000256" key="2">
    <source>
        <dbReference type="ARBA" id="ARBA00022448"/>
    </source>
</evidence>
<dbReference type="GO" id="GO:0015562">
    <property type="term" value="F:efflux transmembrane transporter activity"/>
    <property type="evidence" value="ECO:0007669"/>
    <property type="project" value="InterPro"/>
</dbReference>
<evidence type="ECO:0000256" key="3">
    <source>
        <dbReference type="ARBA" id="ARBA00022452"/>
    </source>
</evidence>
<dbReference type="AlphaFoldDB" id="A0A940DFV0"/>
<reference evidence="9" key="1">
    <citation type="submission" date="2020-10" db="EMBL/GenBank/DDBJ databases">
        <authorList>
            <person name="Gilroy R."/>
        </authorList>
    </citation>
    <scope>NUCLEOTIDE SEQUENCE</scope>
    <source>
        <strain evidence="9">B1-16210</strain>
    </source>
</reference>
<proteinExistence type="inferred from homology"/>
<comment type="similarity">
    <text evidence="1 7">Belongs to the outer membrane factor (OMF) (TC 1.B.17) family.</text>
</comment>
<accession>A0A940DFV0</accession>
<keyword evidence="7" id="KW-0204">Cytolysis</keyword>
<comment type="function">
    <text evidence="7">CyaE is necessary for transport of calmodulin-sensitive adenylate cyclase-hemolysin (cyclolysin).</text>
</comment>
<gene>
    <name evidence="9" type="ORF">IAC77_02660</name>
</gene>
<reference evidence="9" key="2">
    <citation type="journal article" date="2021" name="PeerJ">
        <title>Extensive microbial diversity within the chicken gut microbiome revealed by metagenomics and culture.</title>
        <authorList>
            <person name="Gilroy R."/>
            <person name="Ravi A."/>
            <person name="Getino M."/>
            <person name="Pursley I."/>
            <person name="Horton D.L."/>
            <person name="Alikhan N.F."/>
            <person name="Baker D."/>
            <person name="Gharbi K."/>
            <person name="Hall N."/>
            <person name="Watson M."/>
            <person name="Adriaenssens E.M."/>
            <person name="Foster-Nyarko E."/>
            <person name="Jarju S."/>
            <person name="Secka A."/>
            <person name="Antonio M."/>
            <person name="Oren A."/>
            <person name="Chaudhuri R.R."/>
            <person name="La Ragione R."/>
            <person name="Hildebrand F."/>
            <person name="Pallen M.J."/>
        </authorList>
    </citation>
    <scope>NUCLEOTIDE SEQUENCE</scope>
    <source>
        <strain evidence="9">B1-16210</strain>
    </source>
</reference>
<dbReference type="SUPFAM" id="SSF56954">
    <property type="entry name" value="Outer membrane efflux proteins (OEP)"/>
    <property type="match status" value="1"/>
</dbReference>
<comment type="caution">
    <text evidence="9">The sequence shown here is derived from an EMBL/GenBank/DDBJ whole genome shotgun (WGS) entry which is preliminary data.</text>
</comment>
<comment type="subcellular location">
    <subcellularLocation>
        <location evidence="7">Cell outer membrane</location>
        <topology evidence="7">Peripheral membrane protein</topology>
    </subcellularLocation>
</comment>
<keyword evidence="3" id="KW-1134">Transmembrane beta strand</keyword>
<evidence type="ECO:0000256" key="7">
    <source>
        <dbReference type="PIRNR" id="PIRNR001892"/>
    </source>
</evidence>
<evidence type="ECO:0000256" key="1">
    <source>
        <dbReference type="ARBA" id="ARBA00007613"/>
    </source>
</evidence>
<evidence type="ECO:0000256" key="8">
    <source>
        <dbReference type="SAM" id="SignalP"/>
    </source>
</evidence>
<dbReference type="Proteomes" id="UP000721442">
    <property type="component" value="Unassembled WGS sequence"/>
</dbReference>
<evidence type="ECO:0000256" key="4">
    <source>
        <dbReference type="ARBA" id="ARBA00022692"/>
    </source>
</evidence>
<evidence type="ECO:0000313" key="10">
    <source>
        <dbReference type="Proteomes" id="UP000721442"/>
    </source>
</evidence>
<evidence type="ECO:0000256" key="6">
    <source>
        <dbReference type="ARBA" id="ARBA00023237"/>
    </source>
</evidence>
<dbReference type="EMBL" id="JADINE010000033">
    <property type="protein sequence ID" value="MBO8407339.1"/>
    <property type="molecule type" value="Genomic_DNA"/>
</dbReference>
<dbReference type="GO" id="GO:0015288">
    <property type="term" value="F:porin activity"/>
    <property type="evidence" value="ECO:0007669"/>
    <property type="project" value="TreeGrafter"/>
</dbReference>
<dbReference type="GO" id="GO:1990281">
    <property type="term" value="C:efflux pump complex"/>
    <property type="evidence" value="ECO:0007669"/>
    <property type="project" value="TreeGrafter"/>
</dbReference>
<dbReference type="InterPro" id="IPR003423">
    <property type="entry name" value="OMP_efflux"/>
</dbReference>
<dbReference type="GO" id="GO:0009279">
    <property type="term" value="C:cell outer membrane"/>
    <property type="evidence" value="ECO:0007669"/>
    <property type="project" value="UniProtKB-SubCell"/>
</dbReference>
<dbReference type="Pfam" id="PF02321">
    <property type="entry name" value="OEP"/>
    <property type="match status" value="2"/>
</dbReference>
<keyword evidence="2 7" id="KW-0813">Transport</keyword>
<dbReference type="InterPro" id="IPR028351">
    <property type="entry name" value="CyaE"/>
</dbReference>